<dbReference type="PRINTS" id="PR01469">
    <property type="entry name" value="CARBMTKINASE"/>
</dbReference>
<evidence type="ECO:0000256" key="3">
    <source>
        <dbReference type="ARBA" id="ARBA00022777"/>
    </source>
</evidence>
<dbReference type="GO" id="GO:0008804">
    <property type="term" value="F:carbamate kinase activity"/>
    <property type="evidence" value="ECO:0000318"/>
    <property type="project" value="GO_Central"/>
</dbReference>
<dbReference type="EMBL" id="CM000642">
    <property type="protein sequence ID" value="EED91797.1"/>
    <property type="molecule type" value="Genomic_DNA"/>
</dbReference>
<proteinExistence type="inferred from homology"/>
<sequence length="287" mass="30586">MFSSPSTPEKKQHIVVALGGNALLKRGEALNLTNQRKNIADGIASLSSVLKNNTITFVHGNGPQVGLLALQGAAYQKESGTEAAALDVLDAETEGMIGYLLEQEIDAVLGKDAEKRGVVTLLSQIIVDPNDKAFQHPTKFIGPVYSKVDAMKLGKPVKPDGDWYRQVVPSPMPIRLIEQQLTAVKLLTNNDTIVICAGGGGIPVIIEDGRLKGIEAVIDKDRAACMLGKSLGADGLMILTDVPGVAVDFGKPTERFIRSASPERLKELSMNFPDGSMGPKVESAVDF</sequence>
<dbReference type="CDD" id="cd04235">
    <property type="entry name" value="AAK_CK"/>
    <property type="match status" value="1"/>
</dbReference>
<dbReference type="InterPro" id="IPR003964">
    <property type="entry name" value="Carb_kinase"/>
</dbReference>
<dbReference type="RefSeq" id="XP_002290045.1">
    <property type="nucleotide sequence ID" value="XM_002290009.1"/>
</dbReference>
<reference evidence="5 6" key="1">
    <citation type="journal article" date="2004" name="Science">
        <title>The genome of the diatom Thalassiosira pseudonana: ecology, evolution, and metabolism.</title>
        <authorList>
            <person name="Armbrust E.V."/>
            <person name="Berges J.A."/>
            <person name="Bowler C."/>
            <person name="Green B.R."/>
            <person name="Martinez D."/>
            <person name="Putnam N.H."/>
            <person name="Zhou S."/>
            <person name="Allen A.E."/>
            <person name="Apt K.E."/>
            <person name="Bechner M."/>
            <person name="Brzezinski M.A."/>
            <person name="Chaal B.K."/>
            <person name="Chiovitti A."/>
            <person name="Davis A.K."/>
            <person name="Demarest M.S."/>
            <person name="Detter J.C."/>
            <person name="Glavina T."/>
            <person name="Goodstein D."/>
            <person name="Hadi M.Z."/>
            <person name="Hellsten U."/>
            <person name="Hildebrand M."/>
            <person name="Jenkins B.D."/>
            <person name="Jurka J."/>
            <person name="Kapitonov V.V."/>
            <person name="Kroger N."/>
            <person name="Lau W.W."/>
            <person name="Lane T.W."/>
            <person name="Larimer F.W."/>
            <person name="Lippmeier J.C."/>
            <person name="Lucas S."/>
            <person name="Medina M."/>
            <person name="Montsant A."/>
            <person name="Obornik M."/>
            <person name="Parker M.S."/>
            <person name="Palenik B."/>
            <person name="Pazour G.J."/>
            <person name="Richardson P.M."/>
            <person name="Rynearson T.A."/>
            <person name="Saito M.A."/>
            <person name="Schwartz D.C."/>
            <person name="Thamatrakoln K."/>
            <person name="Valentin K."/>
            <person name="Vardi A."/>
            <person name="Wilkerson F.P."/>
            <person name="Rokhsar D.S."/>
        </authorList>
    </citation>
    <scope>NUCLEOTIDE SEQUENCE [LARGE SCALE GENOMIC DNA]</scope>
    <source>
        <strain evidence="5 6">CCMP1335</strain>
    </source>
</reference>
<dbReference type="InParanoid" id="B8C1N4"/>
<comment type="similarity">
    <text evidence="1">Belongs to the carbamate kinase family.</text>
</comment>
<dbReference type="InterPro" id="IPR001048">
    <property type="entry name" value="Asp/Glu/Uridylate_kinase"/>
</dbReference>
<evidence type="ECO:0000256" key="1">
    <source>
        <dbReference type="ARBA" id="ARBA00011066"/>
    </source>
</evidence>
<dbReference type="eggNOG" id="ENOG502S00U">
    <property type="taxonomic scope" value="Eukaryota"/>
</dbReference>
<dbReference type="AlphaFoldDB" id="B8C1N4"/>
<dbReference type="GeneID" id="7448447"/>
<dbReference type="KEGG" id="tps:THAPSDRAFT_34097"/>
<protein>
    <submittedName>
        <fullName evidence="5">Carbamate kinase</fullName>
        <ecNumber evidence="5">2.7.2.2</ecNumber>
    </submittedName>
</protein>
<dbReference type="HOGENOM" id="CLU_076278_0_1_1"/>
<evidence type="ECO:0000313" key="5">
    <source>
        <dbReference type="EMBL" id="EED91797.1"/>
    </source>
</evidence>
<dbReference type="PaxDb" id="35128-Thaps34097"/>
<dbReference type="SUPFAM" id="SSF53633">
    <property type="entry name" value="Carbamate kinase-like"/>
    <property type="match status" value="1"/>
</dbReference>
<dbReference type="PANTHER" id="PTHR30409">
    <property type="entry name" value="CARBAMATE KINASE"/>
    <property type="match status" value="1"/>
</dbReference>
<dbReference type="OMA" id="DWCGAQT"/>
<dbReference type="GO" id="GO:0005829">
    <property type="term" value="C:cytosol"/>
    <property type="evidence" value="ECO:0000318"/>
    <property type="project" value="GO_Central"/>
</dbReference>
<dbReference type="GO" id="GO:0019546">
    <property type="term" value="P:L-arginine deiminase pathway"/>
    <property type="evidence" value="ECO:0000318"/>
    <property type="project" value="GO_Central"/>
</dbReference>
<dbReference type="PIRSF" id="PIRSF000723">
    <property type="entry name" value="Carbamate_kin"/>
    <property type="match status" value="1"/>
</dbReference>
<evidence type="ECO:0000313" key="6">
    <source>
        <dbReference type="Proteomes" id="UP000001449"/>
    </source>
</evidence>
<keyword evidence="6" id="KW-1185">Reference proteome</keyword>
<dbReference type="EC" id="2.7.2.2" evidence="5"/>
<evidence type="ECO:0000256" key="2">
    <source>
        <dbReference type="ARBA" id="ARBA00022679"/>
    </source>
</evidence>
<dbReference type="Proteomes" id="UP000001449">
    <property type="component" value="Chromosome 5"/>
</dbReference>
<dbReference type="InterPro" id="IPR036393">
    <property type="entry name" value="AceGlu_kinase-like_sf"/>
</dbReference>
<dbReference type="Pfam" id="PF00696">
    <property type="entry name" value="AA_kinase"/>
    <property type="match status" value="1"/>
</dbReference>
<keyword evidence="3 5" id="KW-0418">Kinase</keyword>
<dbReference type="Gene3D" id="3.40.1160.10">
    <property type="entry name" value="Acetylglutamate kinase-like"/>
    <property type="match status" value="1"/>
</dbReference>
<feature type="domain" description="Aspartate/glutamate/uridylate kinase" evidence="4">
    <location>
        <begin position="14"/>
        <end position="286"/>
    </location>
</feature>
<organism evidence="5 6">
    <name type="scientific">Thalassiosira pseudonana</name>
    <name type="common">Marine diatom</name>
    <name type="synonym">Cyclotella nana</name>
    <dbReference type="NCBI Taxonomy" id="35128"/>
    <lineage>
        <taxon>Eukaryota</taxon>
        <taxon>Sar</taxon>
        <taxon>Stramenopiles</taxon>
        <taxon>Ochrophyta</taxon>
        <taxon>Bacillariophyta</taxon>
        <taxon>Coscinodiscophyceae</taxon>
        <taxon>Thalassiosirophycidae</taxon>
        <taxon>Thalassiosirales</taxon>
        <taxon>Thalassiosiraceae</taxon>
        <taxon>Thalassiosira</taxon>
    </lineage>
</organism>
<feature type="non-terminal residue" evidence="5">
    <location>
        <position position="287"/>
    </location>
</feature>
<dbReference type="PANTHER" id="PTHR30409:SF1">
    <property type="entry name" value="CARBAMATE KINASE-RELATED"/>
    <property type="match status" value="1"/>
</dbReference>
<accession>B8C1N4</accession>
<gene>
    <name evidence="5" type="primary">ARCC</name>
    <name evidence="5" type="ORF">THAPSDRAFT_34097</name>
</gene>
<name>B8C1N4_THAPS</name>
<evidence type="ECO:0000259" key="4">
    <source>
        <dbReference type="Pfam" id="PF00696"/>
    </source>
</evidence>
<keyword evidence="2 5" id="KW-0808">Transferase</keyword>
<reference evidence="5 6" key="2">
    <citation type="journal article" date="2008" name="Nature">
        <title>The Phaeodactylum genome reveals the evolutionary history of diatom genomes.</title>
        <authorList>
            <person name="Bowler C."/>
            <person name="Allen A.E."/>
            <person name="Badger J.H."/>
            <person name="Grimwood J."/>
            <person name="Jabbari K."/>
            <person name="Kuo A."/>
            <person name="Maheswari U."/>
            <person name="Martens C."/>
            <person name="Maumus F."/>
            <person name="Otillar R.P."/>
            <person name="Rayko E."/>
            <person name="Salamov A."/>
            <person name="Vandepoele K."/>
            <person name="Beszteri B."/>
            <person name="Gruber A."/>
            <person name="Heijde M."/>
            <person name="Katinka M."/>
            <person name="Mock T."/>
            <person name="Valentin K."/>
            <person name="Verret F."/>
            <person name="Berges J.A."/>
            <person name="Brownlee C."/>
            <person name="Cadoret J.P."/>
            <person name="Chiovitti A."/>
            <person name="Choi C.J."/>
            <person name="Coesel S."/>
            <person name="De Martino A."/>
            <person name="Detter J.C."/>
            <person name="Durkin C."/>
            <person name="Falciatore A."/>
            <person name="Fournet J."/>
            <person name="Haruta M."/>
            <person name="Huysman M.J."/>
            <person name="Jenkins B.D."/>
            <person name="Jiroutova K."/>
            <person name="Jorgensen R.E."/>
            <person name="Joubert Y."/>
            <person name="Kaplan A."/>
            <person name="Kroger N."/>
            <person name="Kroth P.G."/>
            <person name="La Roche J."/>
            <person name="Lindquist E."/>
            <person name="Lommer M."/>
            <person name="Martin-Jezequel V."/>
            <person name="Lopez P.J."/>
            <person name="Lucas S."/>
            <person name="Mangogna M."/>
            <person name="McGinnis K."/>
            <person name="Medlin L.K."/>
            <person name="Montsant A."/>
            <person name="Oudot-Le Secq M.P."/>
            <person name="Napoli C."/>
            <person name="Obornik M."/>
            <person name="Parker M.S."/>
            <person name="Petit J.L."/>
            <person name="Porcel B.M."/>
            <person name="Poulsen N."/>
            <person name="Robison M."/>
            <person name="Rychlewski L."/>
            <person name="Rynearson T.A."/>
            <person name="Schmutz J."/>
            <person name="Shapiro H."/>
            <person name="Siaut M."/>
            <person name="Stanley M."/>
            <person name="Sussman M.R."/>
            <person name="Taylor A.R."/>
            <person name="Vardi A."/>
            <person name="von Dassow P."/>
            <person name="Vyverman W."/>
            <person name="Willis A."/>
            <person name="Wyrwicz L.S."/>
            <person name="Rokhsar D.S."/>
            <person name="Weissenbach J."/>
            <person name="Armbrust E.V."/>
            <person name="Green B.R."/>
            <person name="Van de Peer Y."/>
            <person name="Grigoriev I.V."/>
        </authorList>
    </citation>
    <scope>NUCLEOTIDE SEQUENCE [LARGE SCALE GENOMIC DNA]</scope>
    <source>
        <strain evidence="5 6">CCMP1335</strain>
    </source>
</reference>